<dbReference type="AlphaFoldDB" id="A0A077MBV8"/>
<gene>
    <name evidence="1" type="ORF">BN13_590020</name>
</gene>
<dbReference type="Proteomes" id="UP000035720">
    <property type="component" value="Unassembled WGS sequence"/>
</dbReference>
<dbReference type="EMBL" id="CAJC01000171">
    <property type="protein sequence ID" value="CCI54094.1"/>
    <property type="molecule type" value="Genomic_DNA"/>
</dbReference>
<accession>A0A077MBV8</accession>
<sequence length="36" mass="3896">MVPVMQTDPVVDSQALRDARVKVTAAGRDNLPGHHN</sequence>
<proteinExistence type="predicted"/>
<evidence type="ECO:0000313" key="2">
    <source>
        <dbReference type="Proteomes" id="UP000035720"/>
    </source>
</evidence>
<reference evidence="1 2" key="1">
    <citation type="journal article" date="2013" name="ISME J.">
        <title>A metabolic model for members of the genus Tetrasphaera involved in enhanced biological phosphorus removal.</title>
        <authorList>
            <person name="Kristiansen R."/>
            <person name="Nguyen H.T.T."/>
            <person name="Saunders A.M."/>
            <person name="Nielsen J.L."/>
            <person name="Wimmer R."/>
            <person name="Le V.Q."/>
            <person name="McIlroy S.J."/>
            <person name="Petrovski S."/>
            <person name="Seviour R.J."/>
            <person name="Calteau A."/>
            <person name="Nielsen K.L."/>
            <person name="Nielsen P.H."/>
        </authorList>
    </citation>
    <scope>NUCLEOTIDE SEQUENCE [LARGE SCALE GENOMIC DNA]</scope>
    <source>
        <strain evidence="1 2">Ben 74</strain>
    </source>
</reference>
<name>A0A077MBV8_9MICO</name>
<keyword evidence="2" id="KW-1185">Reference proteome</keyword>
<dbReference type="STRING" id="1193518.BN13_590020"/>
<comment type="caution">
    <text evidence="1">The sequence shown here is derived from an EMBL/GenBank/DDBJ whole genome shotgun (WGS) entry which is preliminary data.</text>
</comment>
<organism evidence="1 2">
    <name type="scientific">Nostocoides jenkinsii Ben 74</name>
    <dbReference type="NCBI Taxonomy" id="1193518"/>
    <lineage>
        <taxon>Bacteria</taxon>
        <taxon>Bacillati</taxon>
        <taxon>Actinomycetota</taxon>
        <taxon>Actinomycetes</taxon>
        <taxon>Micrococcales</taxon>
        <taxon>Intrasporangiaceae</taxon>
        <taxon>Nostocoides</taxon>
    </lineage>
</organism>
<protein>
    <submittedName>
        <fullName evidence="1">Uncharacterized protein</fullName>
    </submittedName>
</protein>
<evidence type="ECO:0000313" key="1">
    <source>
        <dbReference type="EMBL" id="CCI54094.1"/>
    </source>
</evidence>